<dbReference type="Proteomes" id="UP000799764">
    <property type="component" value="Unassembled WGS sequence"/>
</dbReference>
<dbReference type="GO" id="GO:1990961">
    <property type="term" value="P:xenobiotic detoxification by transmembrane export across the plasma membrane"/>
    <property type="evidence" value="ECO:0007669"/>
    <property type="project" value="TreeGrafter"/>
</dbReference>
<dbReference type="GO" id="GO:0015244">
    <property type="term" value="F:fluconazole transmembrane transporter activity"/>
    <property type="evidence" value="ECO:0007669"/>
    <property type="project" value="TreeGrafter"/>
</dbReference>
<dbReference type="OrthoDB" id="3357846at2759"/>
<keyword evidence="2 5" id="KW-0812">Transmembrane</keyword>
<evidence type="ECO:0000256" key="2">
    <source>
        <dbReference type="ARBA" id="ARBA00022692"/>
    </source>
</evidence>
<organism evidence="7 8">
    <name type="scientific">Karstenula rhodostoma CBS 690.94</name>
    <dbReference type="NCBI Taxonomy" id="1392251"/>
    <lineage>
        <taxon>Eukaryota</taxon>
        <taxon>Fungi</taxon>
        <taxon>Dikarya</taxon>
        <taxon>Ascomycota</taxon>
        <taxon>Pezizomycotina</taxon>
        <taxon>Dothideomycetes</taxon>
        <taxon>Pleosporomycetidae</taxon>
        <taxon>Pleosporales</taxon>
        <taxon>Massarineae</taxon>
        <taxon>Didymosphaeriaceae</taxon>
        <taxon>Karstenula</taxon>
    </lineage>
</organism>
<dbReference type="GO" id="GO:0005886">
    <property type="term" value="C:plasma membrane"/>
    <property type="evidence" value="ECO:0007669"/>
    <property type="project" value="TreeGrafter"/>
</dbReference>
<feature type="non-terminal residue" evidence="7">
    <location>
        <position position="1"/>
    </location>
</feature>
<dbReference type="PANTHER" id="PTHR23502">
    <property type="entry name" value="MAJOR FACILITATOR SUPERFAMILY"/>
    <property type="match status" value="1"/>
</dbReference>
<dbReference type="SUPFAM" id="SSF103473">
    <property type="entry name" value="MFS general substrate transporter"/>
    <property type="match status" value="1"/>
</dbReference>
<evidence type="ECO:0000256" key="1">
    <source>
        <dbReference type="ARBA" id="ARBA00004141"/>
    </source>
</evidence>
<dbReference type="AlphaFoldDB" id="A0A9P4P620"/>
<feature type="domain" description="Major facilitator superfamily (MFS) profile" evidence="6">
    <location>
        <begin position="1"/>
        <end position="122"/>
    </location>
</feature>
<dbReference type="PANTHER" id="PTHR23502:SF23">
    <property type="entry name" value="FLUCONAZOLE RESISTANCE PROTEIN 1"/>
    <property type="match status" value="1"/>
</dbReference>
<evidence type="ECO:0000313" key="8">
    <source>
        <dbReference type="Proteomes" id="UP000799764"/>
    </source>
</evidence>
<evidence type="ECO:0000256" key="5">
    <source>
        <dbReference type="SAM" id="Phobius"/>
    </source>
</evidence>
<proteinExistence type="predicted"/>
<dbReference type="Gene3D" id="1.20.1720.10">
    <property type="entry name" value="Multidrug resistance protein D"/>
    <property type="match status" value="1"/>
</dbReference>
<gene>
    <name evidence="7" type="ORF">P171DRAFT_320525</name>
</gene>
<comment type="caution">
    <text evidence="7">The sequence shown here is derived from an EMBL/GenBank/DDBJ whole genome shotgun (WGS) entry which is preliminary data.</text>
</comment>
<evidence type="ECO:0000259" key="6">
    <source>
        <dbReference type="PROSITE" id="PS50850"/>
    </source>
</evidence>
<comment type="subcellular location">
    <subcellularLocation>
        <location evidence="1">Membrane</location>
        <topology evidence="1">Multi-pass membrane protein</topology>
    </subcellularLocation>
</comment>
<dbReference type="EMBL" id="MU001513">
    <property type="protein sequence ID" value="KAF2438121.1"/>
    <property type="molecule type" value="Genomic_DNA"/>
</dbReference>
<keyword evidence="3 5" id="KW-1133">Transmembrane helix</keyword>
<dbReference type="InterPro" id="IPR011701">
    <property type="entry name" value="MFS"/>
</dbReference>
<accession>A0A9P4P620</accession>
<evidence type="ECO:0000256" key="3">
    <source>
        <dbReference type="ARBA" id="ARBA00022989"/>
    </source>
</evidence>
<name>A0A9P4P620_9PLEO</name>
<keyword evidence="4 5" id="KW-0472">Membrane</keyword>
<feature type="non-terminal residue" evidence="7">
    <location>
        <position position="122"/>
    </location>
</feature>
<dbReference type="InterPro" id="IPR036259">
    <property type="entry name" value="MFS_trans_sf"/>
</dbReference>
<protein>
    <submittedName>
        <fullName evidence="7">MFS general substrate transporter</fullName>
    </submittedName>
</protein>
<keyword evidence="8" id="KW-1185">Reference proteome</keyword>
<dbReference type="InterPro" id="IPR020846">
    <property type="entry name" value="MFS_dom"/>
</dbReference>
<dbReference type="PROSITE" id="PS50850">
    <property type="entry name" value="MFS"/>
    <property type="match status" value="1"/>
</dbReference>
<evidence type="ECO:0000256" key="4">
    <source>
        <dbReference type="ARBA" id="ARBA00023136"/>
    </source>
</evidence>
<sequence>TQWGTSGQVSALVLSMHVLGYGTGPPIFSPLSEIPMVGRNVPYTISLAIFVIVTAISSGVSNFAGIVVIRFIQGFFGGTVLSAGAASASDMYAFNKIPYALSYWSFFGYAGPTLGPVMSGFA</sequence>
<dbReference type="Pfam" id="PF07690">
    <property type="entry name" value="MFS_1"/>
    <property type="match status" value="1"/>
</dbReference>
<evidence type="ECO:0000313" key="7">
    <source>
        <dbReference type="EMBL" id="KAF2438121.1"/>
    </source>
</evidence>
<feature type="transmembrane region" description="Helical" evidence="5">
    <location>
        <begin position="45"/>
        <end position="69"/>
    </location>
</feature>
<reference evidence="7" key="1">
    <citation type="journal article" date="2020" name="Stud. Mycol.">
        <title>101 Dothideomycetes genomes: a test case for predicting lifestyles and emergence of pathogens.</title>
        <authorList>
            <person name="Haridas S."/>
            <person name="Albert R."/>
            <person name="Binder M."/>
            <person name="Bloem J."/>
            <person name="Labutti K."/>
            <person name="Salamov A."/>
            <person name="Andreopoulos B."/>
            <person name="Baker S."/>
            <person name="Barry K."/>
            <person name="Bills G."/>
            <person name="Bluhm B."/>
            <person name="Cannon C."/>
            <person name="Castanera R."/>
            <person name="Culley D."/>
            <person name="Daum C."/>
            <person name="Ezra D."/>
            <person name="Gonzalez J."/>
            <person name="Henrissat B."/>
            <person name="Kuo A."/>
            <person name="Liang C."/>
            <person name="Lipzen A."/>
            <person name="Lutzoni F."/>
            <person name="Magnuson J."/>
            <person name="Mondo S."/>
            <person name="Nolan M."/>
            <person name="Ohm R."/>
            <person name="Pangilinan J."/>
            <person name="Park H.-J."/>
            <person name="Ramirez L."/>
            <person name="Alfaro M."/>
            <person name="Sun H."/>
            <person name="Tritt A."/>
            <person name="Yoshinaga Y."/>
            <person name="Zwiers L.-H."/>
            <person name="Turgeon B."/>
            <person name="Goodwin S."/>
            <person name="Spatafora J."/>
            <person name="Crous P."/>
            <person name="Grigoriev I."/>
        </authorList>
    </citation>
    <scope>NUCLEOTIDE SEQUENCE</scope>
    <source>
        <strain evidence="7">CBS 690.94</strain>
    </source>
</reference>